<name>A0ABD2NGZ4_9CUCU</name>
<protein>
    <submittedName>
        <fullName evidence="1">Uncharacterized protein</fullName>
    </submittedName>
</protein>
<accession>A0ABD2NGZ4</accession>
<evidence type="ECO:0000313" key="1">
    <source>
        <dbReference type="EMBL" id="KAL3278028.1"/>
    </source>
</evidence>
<gene>
    <name evidence="1" type="ORF">HHI36_013369</name>
</gene>
<evidence type="ECO:0000313" key="2">
    <source>
        <dbReference type="Proteomes" id="UP001516400"/>
    </source>
</evidence>
<sequence>MLDFILRNSKSFRNTAVLRVLYLAFVWSRLEYACVIWDPYYVKYKIALESVQRTFLRYLAYEQDGVYPIRGMPGFLLTDRFSVLELQIRRKYLCCMFLYFCKHH</sequence>
<proteinExistence type="predicted"/>
<dbReference type="AlphaFoldDB" id="A0ABD2NGZ4"/>
<comment type="caution">
    <text evidence="1">The sequence shown here is derived from an EMBL/GenBank/DDBJ whole genome shotgun (WGS) entry which is preliminary data.</text>
</comment>
<organism evidence="1 2">
    <name type="scientific">Cryptolaemus montrouzieri</name>
    <dbReference type="NCBI Taxonomy" id="559131"/>
    <lineage>
        <taxon>Eukaryota</taxon>
        <taxon>Metazoa</taxon>
        <taxon>Ecdysozoa</taxon>
        <taxon>Arthropoda</taxon>
        <taxon>Hexapoda</taxon>
        <taxon>Insecta</taxon>
        <taxon>Pterygota</taxon>
        <taxon>Neoptera</taxon>
        <taxon>Endopterygota</taxon>
        <taxon>Coleoptera</taxon>
        <taxon>Polyphaga</taxon>
        <taxon>Cucujiformia</taxon>
        <taxon>Coccinelloidea</taxon>
        <taxon>Coccinellidae</taxon>
        <taxon>Scymninae</taxon>
        <taxon>Scymnini</taxon>
        <taxon>Cryptolaemus</taxon>
    </lineage>
</organism>
<dbReference type="Proteomes" id="UP001516400">
    <property type="component" value="Unassembled WGS sequence"/>
</dbReference>
<keyword evidence="2" id="KW-1185">Reference proteome</keyword>
<reference evidence="1 2" key="1">
    <citation type="journal article" date="2021" name="BMC Biol.">
        <title>Horizontally acquired antibacterial genes associated with adaptive radiation of ladybird beetles.</title>
        <authorList>
            <person name="Li H.S."/>
            <person name="Tang X.F."/>
            <person name="Huang Y.H."/>
            <person name="Xu Z.Y."/>
            <person name="Chen M.L."/>
            <person name="Du X.Y."/>
            <person name="Qiu B.Y."/>
            <person name="Chen P.T."/>
            <person name="Zhang W."/>
            <person name="Slipinski A."/>
            <person name="Escalona H.E."/>
            <person name="Waterhouse R.M."/>
            <person name="Zwick A."/>
            <person name="Pang H."/>
        </authorList>
    </citation>
    <scope>NUCLEOTIDE SEQUENCE [LARGE SCALE GENOMIC DNA]</scope>
    <source>
        <strain evidence="1">SYSU2018</strain>
    </source>
</reference>
<dbReference type="EMBL" id="JABFTP020000103">
    <property type="protein sequence ID" value="KAL3278028.1"/>
    <property type="molecule type" value="Genomic_DNA"/>
</dbReference>